<protein>
    <submittedName>
        <fullName evidence="2">Peptidase M16 inactive domain protein</fullName>
    </submittedName>
</protein>
<dbReference type="Pfam" id="PF00675">
    <property type="entry name" value="Peptidase_M16"/>
    <property type="match status" value="1"/>
</dbReference>
<name>G9YI40_9FIRM</name>
<evidence type="ECO:0000313" key="2">
    <source>
        <dbReference type="EMBL" id="EHM40111.1"/>
    </source>
</evidence>
<dbReference type="InterPro" id="IPR013578">
    <property type="entry name" value="Peptidase_M16C_assoc"/>
</dbReference>
<dbReference type="eggNOG" id="COG1026">
    <property type="taxonomic scope" value="Bacteria"/>
</dbReference>
<dbReference type="RefSeq" id="WP_006790300.1">
    <property type="nucleotide sequence ID" value="NZ_JH417599.1"/>
</dbReference>
<organism evidence="2 3">
    <name type="scientific">Anaeroglobus geminatus F0357</name>
    <dbReference type="NCBI Taxonomy" id="861450"/>
    <lineage>
        <taxon>Bacteria</taxon>
        <taxon>Bacillati</taxon>
        <taxon>Bacillota</taxon>
        <taxon>Negativicutes</taxon>
        <taxon>Veillonellales</taxon>
        <taxon>Veillonellaceae</taxon>
        <taxon>Anaeroglobus</taxon>
    </lineage>
</organism>
<dbReference type="InterPro" id="IPR055130">
    <property type="entry name" value="PreP_C"/>
</dbReference>
<dbReference type="SMART" id="SM01264">
    <property type="entry name" value="M16C_associated"/>
    <property type="match status" value="1"/>
</dbReference>
<dbReference type="GO" id="GO:0004222">
    <property type="term" value="F:metalloendopeptidase activity"/>
    <property type="evidence" value="ECO:0007669"/>
    <property type="project" value="TreeGrafter"/>
</dbReference>
<dbReference type="Pfam" id="PF05193">
    <property type="entry name" value="Peptidase_M16_C"/>
    <property type="match status" value="1"/>
</dbReference>
<dbReference type="AlphaFoldDB" id="G9YI40"/>
<dbReference type="Gene3D" id="3.30.830.10">
    <property type="entry name" value="Metalloenzyme, LuxS/M16 peptidase-like"/>
    <property type="match status" value="4"/>
</dbReference>
<keyword evidence="3" id="KW-1185">Reference proteome</keyword>
<dbReference type="EMBL" id="AGCJ01000057">
    <property type="protein sequence ID" value="EHM40111.1"/>
    <property type="molecule type" value="Genomic_DNA"/>
</dbReference>
<sequence>MVHKSGWEVSAKHHGFRVDKVEYIKEAQSTAYEMIHEQSGARVFYLANDDDNKVFSVSFRTTPTDSTGVPHICEHSTLCGSRKFPLKEPFVELVKGSLNTFLNAMTFPDKTMYPVASRNAVDFKNLMDVYLDAVFFPNFLKDPQILSQEGWHYELEAPDAPLTYSGVVYNEMKGVFSSPDAQLECRVMQHLFPDTTYGVESGGDPDDIPDLTQKDFVAFHRRYYHPSNSYIFLYGDLDIDDTLAFIDREYLSAFSAEDVHTEITRQACPGSVVKTYPYGIASDESTEHGTLHSLTYVIDDALDTTLGLAMRVLTYVYLTSPAAPLKKVFVDEGLGKDISGDFQDGILQPLWGIRINGSEPDAQKRILPLMRDFFRKVVAQGIDRTLFTASLNRLEFALREADFSGRPKGLIYGICCMNTWLYDRAPGDAIRYEDSLKILRAGIETDYFERIIEKYILHNPHYALVSLVPEPGLTEQKEKALADKLAAYKATLSEKELEDIMAAAKALKKRQETPDSAEALASIPMLSRGDLKKEADYEEAAVSEAGGVPFCHVEDRTNGIIYINAFFDLHGFTKDELPYVYLLADVLGDLDTKSRDYSELSALIDLHTGGILYSVGSISKRGDGSDYMPFFRIKAKALTCNTEKAVELLQEITLQTVYTKGSRLAELIEEEKTGWDADAFRNGQTLVTKRLLSYVSQQAAFDEAGELSYYQFLSKIAATVREETPRIGNKLDEIMKKLFVRARLTVAVTGGKDEAETLVAALPQWLDAMPAGTVGDSLFDFDLERKNEGIMTSGNVQYVAKGGNFCSHGYAYTGAMAVLGTILQYEYLWIKVRVQGGAYGAHTRFNFNGHMVFCSYRDPHLAATLKAYDDLADYLATFSVSEREMTKYVIGTLSRIDVPLTPQLRTVAAMANYFNNDTKEENQQRRDQILTADAEDIRALAPLVKAVMKDNTVCVMGSERKIKEESRFFKETVFLPK</sequence>
<dbReference type="GO" id="GO:0046872">
    <property type="term" value="F:metal ion binding"/>
    <property type="evidence" value="ECO:0007669"/>
    <property type="project" value="InterPro"/>
</dbReference>
<reference evidence="2 3" key="1">
    <citation type="submission" date="2011-08" db="EMBL/GenBank/DDBJ databases">
        <authorList>
            <person name="Weinstock G."/>
            <person name="Sodergren E."/>
            <person name="Clifton S."/>
            <person name="Fulton L."/>
            <person name="Fulton B."/>
            <person name="Courtney L."/>
            <person name="Fronick C."/>
            <person name="Harrison M."/>
            <person name="Strong C."/>
            <person name="Farmer C."/>
            <person name="Delahaunty K."/>
            <person name="Markovic C."/>
            <person name="Hall O."/>
            <person name="Minx P."/>
            <person name="Tomlinson C."/>
            <person name="Mitreva M."/>
            <person name="Hou S."/>
            <person name="Chen J."/>
            <person name="Wollam A."/>
            <person name="Pepin K.H."/>
            <person name="Johnson M."/>
            <person name="Bhonagiri V."/>
            <person name="Zhang X."/>
            <person name="Suruliraj S."/>
            <person name="Warren W."/>
            <person name="Chinwalla A."/>
            <person name="Mardis E.R."/>
            <person name="Wilson R.K."/>
        </authorList>
    </citation>
    <scope>NUCLEOTIDE SEQUENCE [LARGE SCALE GENOMIC DNA]</scope>
    <source>
        <strain evidence="2 3">F0357</strain>
    </source>
</reference>
<dbReference type="FunFam" id="3.30.830.10:FF:000034">
    <property type="entry name" value="presequence protease 1, chloroplastic/mitochondrial"/>
    <property type="match status" value="1"/>
</dbReference>
<dbReference type="InterPro" id="IPR007863">
    <property type="entry name" value="Peptidase_M16_C"/>
</dbReference>
<dbReference type="SUPFAM" id="SSF63411">
    <property type="entry name" value="LuxS/MPP-like metallohydrolase"/>
    <property type="match status" value="4"/>
</dbReference>
<evidence type="ECO:0000259" key="1">
    <source>
        <dbReference type="SMART" id="SM01264"/>
    </source>
</evidence>
<dbReference type="Pfam" id="PF22516">
    <property type="entry name" value="PreP_C"/>
    <property type="match status" value="1"/>
</dbReference>
<proteinExistence type="predicted"/>
<dbReference type="HOGENOM" id="CLU_009165_1_0_9"/>
<accession>G9YI40</accession>
<dbReference type="OrthoDB" id="9762027at2"/>
<dbReference type="PATRIC" id="fig|861450.3.peg.1233"/>
<feature type="domain" description="Peptidase M16C associated" evidence="1">
    <location>
        <begin position="467"/>
        <end position="716"/>
    </location>
</feature>
<dbReference type="Proteomes" id="UP000005481">
    <property type="component" value="Unassembled WGS sequence"/>
</dbReference>
<evidence type="ECO:0000313" key="3">
    <source>
        <dbReference type="Proteomes" id="UP000005481"/>
    </source>
</evidence>
<dbReference type="InterPro" id="IPR011765">
    <property type="entry name" value="Pept_M16_N"/>
</dbReference>
<dbReference type="PANTHER" id="PTHR43016:SF13">
    <property type="entry name" value="PRESEQUENCE PROTEASE, MITOCHONDRIAL"/>
    <property type="match status" value="1"/>
</dbReference>
<dbReference type="Pfam" id="PF08367">
    <property type="entry name" value="M16C_assoc"/>
    <property type="match status" value="1"/>
</dbReference>
<dbReference type="InterPro" id="IPR011249">
    <property type="entry name" value="Metalloenz_LuxS/M16"/>
</dbReference>
<gene>
    <name evidence="2" type="ORF">HMPREF0080_01325</name>
</gene>
<dbReference type="GO" id="GO:0016485">
    <property type="term" value="P:protein processing"/>
    <property type="evidence" value="ECO:0007669"/>
    <property type="project" value="TreeGrafter"/>
</dbReference>
<dbReference type="STRING" id="861450.HMPREF0080_01325"/>
<dbReference type="PANTHER" id="PTHR43016">
    <property type="entry name" value="PRESEQUENCE PROTEASE"/>
    <property type="match status" value="1"/>
</dbReference>
<comment type="caution">
    <text evidence="2">The sequence shown here is derived from an EMBL/GenBank/DDBJ whole genome shotgun (WGS) entry which is preliminary data.</text>
</comment>